<comment type="caution">
    <text evidence="1">The sequence shown here is derived from an EMBL/GenBank/DDBJ whole genome shotgun (WGS) entry which is preliminary data.</text>
</comment>
<protein>
    <submittedName>
        <fullName evidence="1">Uncharacterized protein</fullName>
    </submittedName>
</protein>
<organism evidence="1 2">
    <name type="scientific">Cognatilysobacter xinjiangensis</name>
    <dbReference type="NCBI Taxonomy" id="546892"/>
    <lineage>
        <taxon>Bacteria</taxon>
        <taxon>Pseudomonadati</taxon>
        <taxon>Pseudomonadota</taxon>
        <taxon>Gammaproteobacteria</taxon>
        <taxon>Lysobacterales</taxon>
        <taxon>Lysobacteraceae</taxon>
        <taxon>Cognatilysobacter</taxon>
    </lineage>
</organism>
<dbReference type="EMBL" id="BMXY01000002">
    <property type="protein sequence ID" value="GGZ65436.1"/>
    <property type="molecule type" value="Genomic_DNA"/>
</dbReference>
<gene>
    <name evidence="1" type="ORF">GCM10008101_19140</name>
</gene>
<reference evidence="2" key="1">
    <citation type="journal article" date="2019" name="Int. J. Syst. Evol. Microbiol.">
        <title>The Global Catalogue of Microorganisms (GCM) 10K type strain sequencing project: providing services to taxonomists for standard genome sequencing and annotation.</title>
        <authorList>
            <consortium name="The Broad Institute Genomics Platform"/>
            <consortium name="The Broad Institute Genome Sequencing Center for Infectious Disease"/>
            <person name="Wu L."/>
            <person name="Ma J."/>
        </authorList>
    </citation>
    <scope>NUCLEOTIDE SEQUENCE [LARGE SCALE GENOMIC DNA]</scope>
    <source>
        <strain evidence="2">KCTC 22558</strain>
    </source>
</reference>
<proteinExistence type="predicted"/>
<sequence length="69" mass="7464">MRRRPRPLAVLTAPPASVSTRRVTDLRAPDAASVIATLATGDAMRNGLGTSARTTTTMSWRMRSRVIPD</sequence>
<accession>A0ABQ3C4M7</accession>
<dbReference type="Proteomes" id="UP000643403">
    <property type="component" value="Unassembled WGS sequence"/>
</dbReference>
<keyword evidence="2" id="KW-1185">Reference proteome</keyword>
<evidence type="ECO:0000313" key="2">
    <source>
        <dbReference type="Proteomes" id="UP000643403"/>
    </source>
</evidence>
<evidence type="ECO:0000313" key="1">
    <source>
        <dbReference type="EMBL" id="GGZ65436.1"/>
    </source>
</evidence>
<name>A0ABQ3C4M7_9GAMM</name>